<protein>
    <submittedName>
        <fullName evidence="1">Uncharacterized protein</fullName>
    </submittedName>
</protein>
<dbReference type="RefSeq" id="WP_128319887.1">
    <property type="nucleotide sequence ID" value="NZ_QKOX01000013.1"/>
</dbReference>
<proteinExistence type="predicted"/>
<gene>
    <name evidence="1" type="ORF">DN603_14845</name>
</gene>
<evidence type="ECO:0000313" key="1">
    <source>
        <dbReference type="EMBL" id="RWT22295.1"/>
    </source>
</evidence>
<organism evidence="1 2">
    <name type="scientific">Raoultella planticola</name>
    <name type="common">Klebsiella planticola</name>
    <dbReference type="NCBI Taxonomy" id="575"/>
    <lineage>
        <taxon>Bacteria</taxon>
        <taxon>Pseudomonadati</taxon>
        <taxon>Pseudomonadota</taxon>
        <taxon>Gammaproteobacteria</taxon>
        <taxon>Enterobacterales</taxon>
        <taxon>Enterobacteriaceae</taxon>
        <taxon>Klebsiella/Raoultella group</taxon>
        <taxon>Raoultella</taxon>
    </lineage>
</organism>
<evidence type="ECO:0000313" key="2">
    <source>
        <dbReference type="Proteomes" id="UP000288843"/>
    </source>
</evidence>
<dbReference type="EMBL" id="QKOX01000013">
    <property type="protein sequence ID" value="RWT22295.1"/>
    <property type="molecule type" value="Genomic_DNA"/>
</dbReference>
<reference evidence="1 2" key="1">
    <citation type="submission" date="2018-06" db="EMBL/GenBank/DDBJ databases">
        <title>Carbapenemase-producing Enterobacteriaceae present in wastewater treatment plant effluent and nearby surface waters in the US.</title>
        <authorList>
            <person name="Mathys D.A."/>
            <person name="Mollenkopf D.F."/>
            <person name="Feicht S.M."/>
            <person name="Adams R.J."/>
            <person name="Albers A.L."/>
            <person name="Stuever D.M."/>
            <person name="Daniels J.B."/>
            <person name="Wittum T.E."/>
        </authorList>
    </citation>
    <scope>NUCLEOTIDE SEQUENCE [LARGE SCALE GENOMIC DNA]</scope>
    <source>
        <strain evidence="1 2">GEO_47_Down_B</strain>
    </source>
</reference>
<name>A0A443VM38_RAOPL</name>
<dbReference type="AlphaFoldDB" id="A0A443VM38"/>
<sequence>MSLNLKSNVAYQGNTADLPPVTAPMPADGLLFADFINGLYISNIDNVFYKNKLSGTAMAFGRPSIASVINEYGGLQYAQEGVPRIDRHPVTKKVLGFRVENSTTNQAINALDLTAASYTAAGMTVSAPSNGWCTLTESNANEVHTLTDTQSQIDTTLYNAISAYAKYISAQYLQIQVVGAGAQAFANFDIRNRKVTRMGQLAVSATATAGFDNSTRCELCVKGNAVATGTVKYSIINDPLAEPGVAYEGSGRAMQVSQMQIEKNTYHASSAFFPDGATGGTTSANRRVDNAALLSIPTENQSRFSVFIKGVMPPVEYGNGGGNNIISLLNTTLKKYAGFGLAARTSSYAYRSLVAHNINETSTLTGFPFNGKTYAPYGEYALMLTVDNGTLKVYSGMTDAPETLMTGVPAFDTVTLGGNSIISGSVINLAGLWGGWLQKAVLFDSALSDADMIAQFDLLS</sequence>
<dbReference type="Proteomes" id="UP000288843">
    <property type="component" value="Unassembled WGS sequence"/>
</dbReference>
<comment type="caution">
    <text evidence="1">The sequence shown here is derived from an EMBL/GenBank/DDBJ whole genome shotgun (WGS) entry which is preliminary data.</text>
</comment>
<accession>A0A443VM38</accession>